<accession>A0A7H8QC28</accession>
<dbReference type="InterPro" id="IPR003593">
    <property type="entry name" value="AAA+_ATPase"/>
</dbReference>
<feature type="domain" description="ABC transporter" evidence="5">
    <location>
        <begin position="5"/>
        <end position="197"/>
    </location>
</feature>
<evidence type="ECO:0000313" key="6">
    <source>
        <dbReference type="EMBL" id="QKX50793.1"/>
    </source>
</evidence>
<reference evidence="7" key="1">
    <citation type="submission" date="2020-06" db="EMBL/GenBank/DDBJ databases">
        <title>Isolation of Planomicrobium glaciei.</title>
        <authorList>
            <person name="Malisova L."/>
            <person name="Safrankova R."/>
            <person name="Jakubu V."/>
            <person name="Spanelova P."/>
        </authorList>
    </citation>
    <scope>NUCLEOTIDE SEQUENCE [LARGE SCALE GENOMIC DNA]</scope>
    <source>
        <strain evidence="7">NRL-ATB46093</strain>
    </source>
</reference>
<dbReference type="PANTHER" id="PTHR19211:SF100">
    <property type="entry name" value="RIBOSOME PROTECTION PROTEIN VMLR"/>
    <property type="match status" value="1"/>
</dbReference>
<evidence type="ECO:0000259" key="5">
    <source>
        <dbReference type="PROSITE" id="PS50893"/>
    </source>
</evidence>
<dbReference type="InterPro" id="IPR050611">
    <property type="entry name" value="ABCF"/>
</dbReference>
<sequence>MAIRGKVNNLTIGFEGRIVLKEAQADIPKGARIAVIGANGSGKSSLLEAIAKGAPGIQWMGPRPSVAYMEQEVKQVDAESGSAGSRKLEKKWHVPEVRSRLSGGEAMKMRLARALSENAEVLLLDEPTNHLDAESIKAAIKQLAAYAGTLLIVSHDRHFIDQVATHVWEIEDKKLTVYKGNYSVYREEKEHRKLTQQRKYNQQQAKIARVEQQLSELQSWSGKAHADSTKQDGFKEFYRSKAKRMDVQVRSKRKRLEAELEKGGVERPKEDVSVKFEIGGADKKGKRVMELKEVSKAFGDRLLFENASFTVQHGERIGLVGKNGSGKSTFFSMLRKETDYSGEIWMTAGMKIGYLSQNVFDLPEEKTPAELFGTGSYEADGRIRTLMDNLGFEKHHWTEPIRHLSMGERVKLKLMEFMLSECNVLLLDEPTNHLDLPSREHLEKTLESFPGALLVATHDRFFMEKLADKLLVFEEGKLFKYENSFSEWNNKSNGDVQVDLLQLETERQAVLGKLSLMQPKDKEYGALDRRFNELTAAIKVISSASGKEAGKKSK</sequence>
<dbReference type="CDD" id="cd03221">
    <property type="entry name" value="ABCF_EF-3"/>
    <property type="match status" value="2"/>
</dbReference>
<evidence type="ECO:0000256" key="3">
    <source>
        <dbReference type="ARBA" id="ARBA00022840"/>
    </source>
</evidence>
<evidence type="ECO:0000256" key="1">
    <source>
        <dbReference type="ARBA" id="ARBA00022737"/>
    </source>
</evidence>
<dbReference type="InterPro" id="IPR003439">
    <property type="entry name" value="ABC_transporter-like_ATP-bd"/>
</dbReference>
<dbReference type="EMBL" id="CP051177">
    <property type="protein sequence ID" value="QKX50793.1"/>
    <property type="molecule type" value="Genomic_DNA"/>
</dbReference>
<dbReference type="AlphaFoldDB" id="A0A7H8QC28"/>
<dbReference type="SUPFAM" id="SSF52540">
    <property type="entry name" value="P-loop containing nucleoside triphosphate hydrolases"/>
    <property type="match status" value="2"/>
</dbReference>
<keyword evidence="7" id="KW-1185">Reference proteome</keyword>
<dbReference type="NCBIfam" id="NF000355">
    <property type="entry name" value="ribo_prot_ABC_F"/>
    <property type="match status" value="1"/>
</dbReference>
<organism evidence="6 7">
    <name type="scientific">Planococcus glaciei</name>
    <dbReference type="NCBI Taxonomy" id="459472"/>
    <lineage>
        <taxon>Bacteria</taxon>
        <taxon>Bacillati</taxon>
        <taxon>Bacillota</taxon>
        <taxon>Bacilli</taxon>
        <taxon>Bacillales</taxon>
        <taxon>Caryophanaceae</taxon>
        <taxon>Planococcus</taxon>
    </lineage>
</organism>
<protein>
    <submittedName>
        <fullName evidence="6">ABC-F family ATP-binding cassette domain-containing protein</fullName>
    </submittedName>
</protein>
<dbReference type="InterPro" id="IPR032781">
    <property type="entry name" value="ABC_tran_Xtn"/>
</dbReference>
<keyword evidence="2" id="KW-0547">Nucleotide-binding</keyword>
<keyword evidence="1" id="KW-0677">Repeat</keyword>
<keyword evidence="3 6" id="KW-0067">ATP-binding</keyword>
<evidence type="ECO:0000256" key="4">
    <source>
        <dbReference type="SAM" id="Coils"/>
    </source>
</evidence>
<dbReference type="PROSITE" id="PS50893">
    <property type="entry name" value="ABC_TRANSPORTER_2"/>
    <property type="match status" value="2"/>
</dbReference>
<gene>
    <name evidence="6" type="ORF">HF394_09455</name>
</gene>
<dbReference type="PROSITE" id="PS00211">
    <property type="entry name" value="ABC_TRANSPORTER_1"/>
    <property type="match status" value="1"/>
</dbReference>
<dbReference type="Pfam" id="PF00005">
    <property type="entry name" value="ABC_tran"/>
    <property type="match status" value="3"/>
</dbReference>
<dbReference type="Pfam" id="PF12848">
    <property type="entry name" value="ABC_tran_Xtn"/>
    <property type="match status" value="1"/>
</dbReference>
<dbReference type="SMART" id="SM00382">
    <property type="entry name" value="AAA"/>
    <property type="match status" value="2"/>
</dbReference>
<dbReference type="InterPro" id="IPR017871">
    <property type="entry name" value="ABC_transporter-like_CS"/>
</dbReference>
<evidence type="ECO:0000313" key="7">
    <source>
        <dbReference type="Proteomes" id="UP000509222"/>
    </source>
</evidence>
<dbReference type="PANTHER" id="PTHR19211">
    <property type="entry name" value="ATP-BINDING TRANSPORT PROTEIN-RELATED"/>
    <property type="match status" value="1"/>
</dbReference>
<dbReference type="Proteomes" id="UP000509222">
    <property type="component" value="Chromosome"/>
</dbReference>
<dbReference type="GO" id="GO:0005524">
    <property type="term" value="F:ATP binding"/>
    <property type="evidence" value="ECO:0007669"/>
    <property type="project" value="UniProtKB-KW"/>
</dbReference>
<feature type="coiled-coil region" evidence="4">
    <location>
        <begin position="193"/>
        <end position="220"/>
    </location>
</feature>
<dbReference type="InterPro" id="IPR027417">
    <property type="entry name" value="P-loop_NTPase"/>
</dbReference>
<evidence type="ECO:0000256" key="2">
    <source>
        <dbReference type="ARBA" id="ARBA00022741"/>
    </source>
</evidence>
<proteinExistence type="predicted"/>
<dbReference type="Gene3D" id="3.40.50.300">
    <property type="entry name" value="P-loop containing nucleotide triphosphate hydrolases"/>
    <property type="match status" value="3"/>
</dbReference>
<keyword evidence="4" id="KW-0175">Coiled coil</keyword>
<dbReference type="GO" id="GO:0016887">
    <property type="term" value="F:ATP hydrolysis activity"/>
    <property type="evidence" value="ECO:0007669"/>
    <property type="project" value="InterPro"/>
</dbReference>
<feature type="domain" description="ABC transporter" evidence="5">
    <location>
        <begin position="289"/>
        <end position="500"/>
    </location>
</feature>
<dbReference type="RefSeq" id="WP_176294469.1">
    <property type="nucleotide sequence ID" value="NZ_CP051177.1"/>
</dbReference>
<name>A0A7H8QC28_9BACL</name>